<dbReference type="Gene3D" id="3.40.50.1820">
    <property type="entry name" value="alpha/beta hydrolase"/>
    <property type="match status" value="1"/>
</dbReference>
<dbReference type="InterPro" id="IPR002921">
    <property type="entry name" value="Fungal_lipase-type"/>
</dbReference>
<comment type="cofactor">
    <cofactor evidence="1">
        <name>Ca(2+)</name>
        <dbReference type="ChEBI" id="CHEBI:29108"/>
    </cofactor>
</comment>
<keyword evidence="6" id="KW-0479">Metal-binding</keyword>
<dbReference type="GO" id="GO:0019369">
    <property type="term" value="P:arachidonate metabolic process"/>
    <property type="evidence" value="ECO:0007669"/>
    <property type="project" value="TreeGrafter"/>
</dbReference>
<keyword evidence="9" id="KW-0442">Lipid degradation</keyword>
<keyword evidence="12" id="KW-0472">Membrane</keyword>
<dbReference type="PROSITE" id="PS50004">
    <property type="entry name" value="C2"/>
    <property type="match status" value="1"/>
</dbReference>
<dbReference type="InterPro" id="IPR000008">
    <property type="entry name" value="C2_dom"/>
</dbReference>
<dbReference type="Gene3D" id="2.60.40.150">
    <property type="entry name" value="C2 domain"/>
    <property type="match status" value="1"/>
</dbReference>
<evidence type="ECO:0000256" key="6">
    <source>
        <dbReference type="ARBA" id="ARBA00022723"/>
    </source>
</evidence>
<evidence type="ECO:0000313" key="18">
    <source>
        <dbReference type="Proteomes" id="UP000078561"/>
    </source>
</evidence>
<evidence type="ECO:0000256" key="2">
    <source>
        <dbReference type="ARBA" id="ARBA00004651"/>
    </source>
</evidence>
<organism evidence="17">
    <name type="scientific">Absidia glauca</name>
    <name type="common">Pin mould</name>
    <dbReference type="NCBI Taxonomy" id="4829"/>
    <lineage>
        <taxon>Eukaryota</taxon>
        <taxon>Fungi</taxon>
        <taxon>Fungi incertae sedis</taxon>
        <taxon>Mucoromycota</taxon>
        <taxon>Mucoromycotina</taxon>
        <taxon>Mucoromycetes</taxon>
        <taxon>Mucorales</taxon>
        <taxon>Cunninghamellaceae</taxon>
        <taxon>Absidia</taxon>
    </lineage>
</organism>
<evidence type="ECO:0000313" key="17">
    <source>
        <dbReference type="EMBL" id="SAM02669.1"/>
    </source>
</evidence>
<comment type="subcellular location">
    <subcellularLocation>
        <location evidence="2">Cell membrane</location>
        <topology evidence="2">Multi-pass membrane protein</topology>
    </subcellularLocation>
</comment>
<dbReference type="InterPro" id="IPR052214">
    <property type="entry name" value="DAG_Lipase-Related"/>
</dbReference>
<dbReference type="AlphaFoldDB" id="A0A163M9P6"/>
<dbReference type="CDD" id="cd00030">
    <property type="entry name" value="C2"/>
    <property type="match status" value="1"/>
</dbReference>
<dbReference type="Proteomes" id="UP000078561">
    <property type="component" value="Unassembled WGS sequence"/>
</dbReference>
<dbReference type="InParanoid" id="A0A163M9P6"/>
<feature type="compositionally biased region" description="Basic and acidic residues" evidence="15">
    <location>
        <begin position="200"/>
        <end position="211"/>
    </location>
</feature>
<accession>A0A163M9P6</accession>
<keyword evidence="18" id="KW-1185">Reference proteome</keyword>
<feature type="compositionally biased region" description="Low complexity" evidence="15">
    <location>
        <begin position="212"/>
        <end position="223"/>
    </location>
</feature>
<evidence type="ECO:0000256" key="8">
    <source>
        <dbReference type="ARBA" id="ARBA00022837"/>
    </source>
</evidence>
<dbReference type="OMA" id="GTVYQFW"/>
<evidence type="ECO:0000256" key="4">
    <source>
        <dbReference type="ARBA" id="ARBA00022553"/>
    </source>
</evidence>
<evidence type="ECO:0000256" key="12">
    <source>
        <dbReference type="ARBA" id="ARBA00023136"/>
    </source>
</evidence>
<feature type="compositionally biased region" description="Acidic residues" evidence="15">
    <location>
        <begin position="229"/>
        <end position="240"/>
    </location>
</feature>
<evidence type="ECO:0000256" key="3">
    <source>
        <dbReference type="ARBA" id="ARBA00022475"/>
    </source>
</evidence>
<dbReference type="InterPro" id="IPR035892">
    <property type="entry name" value="C2_domain_sf"/>
</dbReference>
<keyword evidence="7" id="KW-0378">Hydrolase</keyword>
<keyword evidence="4" id="KW-0597">Phosphoprotein</keyword>
<evidence type="ECO:0000256" key="5">
    <source>
        <dbReference type="ARBA" id="ARBA00022692"/>
    </source>
</evidence>
<evidence type="ECO:0000256" key="13">
    <source>
        <dbReference type="ARBA" id="ARBA00024531"/>
    </source>
</evidence>
<keyword evidence="5" id="KW-0812">Transmembrane</keyword>
<dbReference type="PANTHER" id="PTHR45792:SF8">
    <property type="entry name" value="DIACYLGLYCEROL LIPASE-ALPHA"/>
    <property type="match status" value="1"/>
</dbReference>
<dbReference type="CDD" id="cd00519">
    <property type="entry name" value="Lipase_3"/>
    <property type="match status" value="1"/>
</dbReference>
<proteinExistence type="predicted"/>
<evidence type="ECO:0000256" key="1">
    <source>
        <dbReference type="ARBA" id="ARBA00001913"/>
    </source>
</evidence>
<evidence type="ECO:0000256" key="15">
    <source>
        <dbReference type="SAM" id="MobiDB-lite"/>
    </source>
</evidence>
<evidence type="ECO:0000256" key="10">
    <source>
        <dbReference type="ARBA" id="ARBA00022989"/>
    </source>
</evidence>
<evidence type="ECO:0000256" key="11">
    <source>
        <dbReference type="ARBA" id="ARBA00023098"/>
    </source>
</evidence>
<dbReference type="SUPFAM" id="SSF49562">
    <property type="entry name" value="C2 domain (Calcium/lipid-binding domain, CaLB)"/>
    <property type="match status" value="1"/>
</dbReference>
<feature type="region of interest" description="Disordered" evidence="15">
    <location>
        <begin position="200"/>
        <end position="245"/>
    </location>
</feature>
<name>A0A163M9P6_ABSGL</name>
<keyword evidence="3" id="KW-1003">Cell membrane</keyword>
<dbReference type="GO" id="GO:0046340">
    <property type="term" value="P:diacylglycerol catabolic process"/>
    <property type="evidence" value="ECO:0007669"/>
    <property type="project" value="TreeGrafter"/>
</dbReference>
<evidence type="ECO:0000259" key="16">
    <source>
        <dbReference type="PROSITE" id="PS50004"/>
    </source>
</evidence>
<dbReference type="EC" id="3.1.1.116" evidence="14"/>
<keyword evidence="8" id="KW-0106">Calcium</keyword>
<keyword evidence="10" id="KW-1133">Transmembrane helix</keyword>
<evidence type="ECO:0000256" key="7">
    <source>
        <dbReference type="ARBA" id="ARBA00022801"/>
    </source>
</evidence>
<keyword evidence="11" id="KW-0443">Lipid metabolism</keyword>
<dbReference type="EMBL" id="LT553932">
    <property type="protein sequence ID" value="SAM02669.1"/>
    <property type="molecule type" value="Genomic_DNA"/>
</dbReference>
<evidence type="ECO:0000256" key="14">
    <source>
        <dbReference type="ARBA" id="ARBA00026104"/>
    </source>
</evidence>
<dbReference type="GO" id="GO:0005886">
    <property type="term" value="C:plasma membrane"/>
    <property type="evidence" value="ECO:0007669"/>
    <property type="project" value="UniProtKB-SubCell"/>
</dbReference>
<gene>
    <name evidence="17" type="primary">ABSGL_08472.1 scaffold 10128</name>
</gene>
<feature type="region of interest" description="Disordered" evidence="15">
    <location>
        <begin position="773"/>
        <end position="792"/>
    </location>
</feature>
<reference evidence="17" key="1">
    <citation type="submission" date="2016-04" db="EMBL/GenBank/DDBJ databases">
        <authorList>
            <person name="Evans L.H."/>
            <person name="Alamgir A."/>
            <person name="Owens N."/>
            <person name="Weber N.D."/>
            <person name="Virtaneva K."/>
            <person name="Barbian K."/>
            <person name="Babar A."/>
            <person name="Rosenke K."/>
        </authorList>
    </citation>
    <scope>NUCLEOTIDE SEQUENCE [LARGE SCALE GENOMIC DNA]</scope>
    <source>
        <strain evidence="17">CBS 101.48</strain>
    </source>
</reference>
<sequence>MPAHSTYTMSSNRSEYFEKLKIHLNSCYLDVKVSRPYVIITMGDQIYQTSISEYPDGKWNEGFEMKVTYHAQLFDTIQLDVYDSYMLLPDRHVGRAEIRLIQLDGMPETFTSFYEIWDKKLSSGGSSHAVRKATMSTNVGALQAKITYQFQTINSAFDPNGIPTFRNSIDGSPDAMAFRRHLQRDRDSTSIHFRKYEEGAQDTNNHDDHQQQRQQSDSDSSLHPPSPLENEDFPDDSDSDDNAKYSSTLSFSVKRAYSIKSGTPSAQTTSLPPPQQLHPQASKTTMLDSVGYWFGVNSAQATPASSQSSMHDIPADRTMQTKSSSVDILNDMNDSLKTYPLLDTIGSWTVSKETNQILRAIGKLLAAFGQGFELSHLQILTGFAVVERFYQELPRERTWDLVTDLAEIQLASHMWRFSMASYGWKGLNFIGKGNGYLSDAVRDHSDAKSIMEHLSLPKEDLLAYEFRTGEAFRPSYFVAHDRSTNSIVLSIRGTMSAFDTMTDLVCDYEPWKGGMVHKGMKASAMWFFRHLGPKLIAYSNAQSTSALYIVGHSLGAATASILTIMLLDYMDEFKNGKTGDFTLQCFGFAPACCLSLDLSEKYKDHIQSIVFADDVVSKLCYGTMMDVKQMIIAGSEAAQHLGIGQLLWTDELGKEKWKQAFKQVAECRQRCIESLENPRLYVAGTVYQFWLDPTPKNETRIVVERTTAKRVSSELILKKSIVLDHLPTNFDIAFRRATESMMVDKKEDQDGVLDQPVHMANKAKAKLAEYELKNTSKRGGGQSQMIDEQYTR</sequence>
<protein>
    <recommendedName>
        <fullName evidence="14">sn-1-specific diacylglycerol lipase</fullName>
        <ecNumber evidence="14">3.1.1.116</ecNumber>
    </recommendedName>
</protein>
<dbReference type="GO" id="GO:0016298">
    <property type="term" value="F:lipase activity"/>
    <property type="evidence" value="ECO:0007669"/>
    <property type="project" value="TreeGrafter"/>
</dbReference>
<dbReference type="PANTHER" id="PTHR45792">
    <property type="entry name" value="DIACYLGLYCEROL LIPASE HOMOLOG-RELATED"/>
    <property type="match status" value="1"/>
</dbReference>
<dbReference type="Pfam" id="PF01764">
    <property type="entry name" value="Lipase_3"/>
    <property type="match status" value="1"/>
</dbReference>
<dbReference type="InterPro" id="IPR029058">
    <property type="entry name" value="AB_hydrolase_fold"/>
</dbReference>
<comment type="catalytic activity">
    <reaction evidence="13">
        <text>a 1,2-diacyl-sn-glycerol + H2O = a 2-acylglycerol + a fatty acid + H(+)</text>
        <dbReference type="Rhea" id="RHEA:33275"/>
        <dbReference type="ChEBI" id="CHEBI:15377"/>
        <dbReference type="ChEBI" id="CHEBI:15378"/>
        <dbReference type="ChEBI" id="CHEBI:17389"/>
        <dbReference type="ChEBI" id="CHEBI:17815"/>
        <dbReference type="ChEBI" id="CHEBI:28868"/>
        <dbReference type="EC" id="3.1.1.116"/>
    </reaction>
    <physiologicalReaction direction="left-to-right" evidence="13">
        <dbReference type="Rhea" id="RHEA:33276"/>
    </physiologicalReaction>
</comment>
<feature type="domain" description="C2" evidence="16">
    <location>
        <begin position="1"/>
        <end position="118"/>
    </location>
</feature>
<dbReference type="OrthoDB" id="438440at2759"/>
<evidence type="ECO:0000256" key="9">
    <source>
        <dbReference type="ARBA" id="ARBA00022963"/>
    </source>
</evidence>
<dbReference type="GO" id="GO:0046872">
    <property type="term" value="F:metal ion binding"/>
    <property type="evidence" value="ECO:0007669"/>
    <property type="project" value="UniProtKB-KW"/>
</dbReference>
<dbReference type="Pfam" id="PF00168">
    <property type="entry name" value="C2"/>
    <property type="match status" value="1"/>
</dbReference>
<dbReference type="SUPFAM" id="SSF53474">
    <property type="entry name" value="alpha/beta-Hydrolases"/>
    <property type="match status" value="1"/>
</dbReference>